<keyword evidence="1" id="KW-0413">Isomerase</keyword>
<dbReference type="PANTHER" id="PTHR47683:SF2">
    <property type="entry name" value="RNA-BINDING S4 DOMAIN-CONTAINING PROTEIN"/>
    <property type="match status" value="1"/>
</dbReference>
<dbReference type="CDD" id="cd00165">
    <property type="entry name" value="S4"/>
    <property type="match status" value="1"/>
</dbReference>
<reference evidence="4" key="1">
    <citation type="submission" date="2015-04" db="EMBL/GenBank/DDBJ databases">
        <title>The genome sequence of the plant pathogenic Rhizarian Plasmodiophora brassicae reveals insights in its biotrophic life cycle and the origin of chitin synthesis.</title>
        <authorList>
            <person name="Schwelm A."/>
            <person name="Fogelqvist J."/>
            <person name="Knaust A."/>
            <person name="Julke S."/>
            <person name="Lilja T."/>
            <person name="Dhandapani V."/>
            <person name="Bonilla-Rosso G."/>
            <person name="Karlsson M."/>
            <person name="Shevchenko A."/>
            <person name="Choi S.R."/>
            <person name="Kim H.G."/>
            <person name="Park J.Y."/>
            <person name="Lim Y.P."/>
            <person name="Ludwig-Muller J."/>
            <person name="Dixelius C."/>
        </authorList>
    </citation>
    <scope>NUCLEOTIDE SEQUENCE</scope>
    <source>
        <tissue evidence="4">Potato root galls</tissue>
    </source>
</reference>
<dbReference type="InterPro" id="IPR042092">
    <property type="entry name" value="PsdUridine_s_RsuA/RluB/E/F_cat"/>
</dbReference>
<evidence type="ECO:0000259" key="3">
    <source>
        <dbReference type="SMART" id="SM00363"/>
    </source>
</evidence>
<organism evidence="4">
    <name type="scientific">Spongospora subterranea</name>
    <dbReference type="NCBI Taxonomy" id="70186"/>
    <lineage>
        <taxon>Eukaryota</taxon>
        <taxon>Sar</taxon>
        <taxon>Rhizaria</taxon>
        <taxon>Endomyxa</taxon>
        <taxon>Phytomyxea</taxon>
        <taxon>Plasmodiophorida</taxon>
        <taxon>Plasmodiophoridae</taxon>
        <taxon>Spongospora</taxon>
    </lineage>
</organism>
<dbReference type="Pfam" id="PF01479">
    <property type="entry name" value="S4"/>
    <property type="match status" value="1"/>
</dbReference>
<dbReference type="SUPFAM" id="SSF55120">
    <property type="entry name" value="Pseudouridine synthase"/>
    <property type="match status" value="1"/>
</dbReference>
<name>A0A0H5RBU8_9EUKA</name>
<dbReference type="AlphaFoldDB" id="A0A0H5RBU8"/>
<dbReference type="InterPro" id="IPR020103">
    <property type="entry name" value="PsdUridine_synth_cat_dom_sf"/>
</dbReference>
<dbReference type="GO" id="GO:0009982">
    <property type="term" value="F:pseudouridine synthase activity"/>
    <property type="evidence" value="ECO:0007669"/>
    <property type="project" value="InterPro"/>
</dbReference>
<dbReference type="InterPro" id="IPR036986">
    <property type="entry name" value="S4_RNA-bd_sf"/>
</dbReference>
<dbReference type="PANTHER" id="PTHR47683">
    <property type="entry name" value="PSEUDOURIDINE SYNTHASE FAMILY PROTEIN-RELATED"/>
    <property type="match status" value="1"/>
</dbReference>
<dbReference type="GO" id="GO:0001522">
    <property type="term" value="P:pseudouridine synthesis"/>
    <property type="evidence" value="ECO:0007669"/>
    <property type="project" value="InterPro"/>
</dbReference>
<sequence length="231" mass="25230">MIPSGIRINKHLAALGICSRREADAYISAGKILVDGVVVNNLGTRIQPGQRVELSQAVLDERSSFRTVLFHKPVGVVSSQPEKGERPARSFIELEANLVVCGRLDKDSHGLLVLSENSAIVRQLIGPESTIEKEYVVEFNGYLSEKGLTGLREGGLLLDGKITKPCSISVLSHNRLKFILKEGRNRQIRRMLGSVGCSVKSLCRTRIGRIELGDLAPGSWAFLPKGVEFDG</sequence>
<evidence type="ECO:0000256" key="2">
    <source>
        <dbReference type="PROSITE-ProRule" id="PRU00182"/>
    </source>
</evidence>
<dbReference type="InterPro" id="IPR020094">
    <property type="entry name" value="TruA/RsuA/RluB/E/F_N"/>
</dbReference>
<evidence type="ECO:0000256" key="1">
    <source>
        <dbReference type="ARBA" id="ARBA00023235"/>
    </source>
</evidence>
<dbReference type="Gene3D" id="3.30.70.580">
    <property type="entry name" value="Pseudouridine synthase I, catalytic domain, N-terminal subdomain"/>
    <property type="match status" value="1"/>
</dbReference>
<evidence type="ECO:0000313" key="4">
    <source>
        <dbReference type="EMBL" id="CRZ11077.1"/>
    </source>
</evidence>
<proteinExistence type="predicted"/>
<dbReference type="InterPro" id="IPR002942">
    <property type="entry name" value="S4_RNA-bd"/>
</dbReference>
<feature type="domain" description="RNA-binding S4" evidence="3">
    <location>
        <begin position="6"/>
        <end position="63"/>
    </location>
</feature>
<accession>A0A0H5RBU8</accession>
<keyword evidence="2" id="KW-0694">RNA-binding</keyword>
<dbReference type="GO" id="GO:0003723">
    <property type="term" value="F:RNA binding"/>
    <property type="evidence" value="ECO:0007669"/>
    <property type="project" value="UniProtKB-KW"/>
</dbReference>
<dbReference type="EMBL" id="HACM01010635">
    <property type="protein sequence ID" value="CRZ11077.1"/>
    <property type="molecule type" value="Transcribed_RNA"/>
</dbReference>
<protein>
    <recommendedName>
        <fullName evidence="3">RNA-binding S4 domain-containing protein</fullName>
    </recommendedName>
</protein>
<dbReference type="InterPro" id="IPR000748">
    <property type="entry name" value="PsdUridine_synth_RsuA/RluB/E/F"/>
</dbReference>
<dbReference type="SMART" id="SM00363">
    <property type="entry name" value="S4"/>
    <property type="match status" value="1"/>
</dbReference>
<dbReference type="InterPro" id="IPR006145">
    <property type="entry name" value="PsdUridine_synth_RsuA/RluA"/>
</dbReference>
<dbReference type="SUPFAM" id="SSF55174">
    <property type="entry name" value="Alpha-L RNA-binding motif"/>
    <property type="match status" value="1"/>
</dbReference>
<dbReference type="Pfam" id="PF00849">
    <property type="entry name" value="PseudoU_synth_2"/>
    <property type="match status" value="1"/>
</dbReference>
<dbReference type="PROSITE" id="PS50889">
    <property type="entry name" value="S4"/>
    <property type="match status" value="1"/>
</dbReference>
<dbReference type="Gene3D" id="3.10.290.10">
    <property type="entry name" value="RNA-binding S4 domain"/>
    <property type="match status" value="1"/>
</dbReference>
<dbReference type="Gene3D" id="3.30.70.1560">
    <property type="entry name" value="Alpha-L RNA-binding motif"/>
    <property type="match status" value="1"/>
</dbReference>
<dbReference type="NCBIfam" id="TIGR00093">
    <property type="entry name" value="pseudouridine synthase"/>
    <property type="match status" value="1"/>
</dbReference>
<dbReference type="InterPro" id="IPR050343">
    <property type="entry name" value="RsuA_PseudoU_synthase"/>
</dbReference>